<dbReference type="GO" id="GO:0016787">
    <property type="term" value="F:hydrolase activity"/>
    <property type="evidence" value="ECO:0007669"/>
    <property type="project" value="UniProtKB-KW"/>
</dbReference>
<dbReference type="Pfam" id="PF01863">
    <property type="entry name" value="YgjP-like"/>
    <property type="match status" value="1"/>
</dbReference>
<keyword evidence="3" id="KW-1185">Reference proteome</keyword>
<name>A0ABV7PPQ0_9BURK</name>
<evidence type="ECO:0000259" key="1">
    <source>
        <dbReference type="Pfam" id="PF01863"/>
    </source>
</evidence>
<evidence type="ECO:0000313" key="3">
    <source>
        <dbReference type="Proteomes" id="UP001595665"/>
    </source>
</evidence>
<keyword evidence="2" id="KW-0378">Hydrolase</keyword>
<protein>
    <submittedName>
        <fullName evidence="2">M48 family metallopeptidase</fullName>
        <ecNumber evidence="2">3.4.24.-</ecNumber>
    </submittedName>
</protein>
<organism evidence="2 3">
    <name type="scientific">Massilia haematophila</name>
    <dbReference type="NCBI Taxonomy" id="457923"/>
    <lineage>
        <taxon>Bacteria</taxon>
        <taxon>Pseudomonadati</taxon>
        <taxon>Pseudomonadota</taxon>
        <taxon>Betaproteobacteria</taxon>
        <taxon>Burkholderiales</taxon>
        <taxon>Oxalobacteraceae</taxon>
        <taxon>Telluria group</taxon>
        <taxon>Massilia</taxon>
    </lineage>
</organism>
<dbReference type="InterPro" id="IPR053136">
    <property type="entry name" value="UTP_pyrophosphatase-like"/>
</dbReference>
<dbReference type="PANTHER" id="PTHR30399:SF1">
    <property type="entry name" value="UTP PYROPHOSPHATASE"/>
    <property type="match status" value="1"/>
</dbReference>
<gene>
    <name evidence="2" type="ORF">ACFOPH_14840</name>
</gene>
<accession>A0ABV7PPQ0</accession>
<dbReference type="Gene3D" id="3.30.2010.10">
    <property type="entry name" value="Metalloproteases ('zincins'), catalytic domain"/>
    <property type="match status" value="1"/>
</dbReference>
<dbReference type="CDD" id="cd07344">
    <property type="entry name" value="M48_yhfN_like"/>
    <property type="match status" value="1"/>
</dbReference>
<reference evidence="3" key="1">
    <citation type="journal article" date="2019" name="Int. J. Syst. Evol. Microbiol.">
        <title>The Global Catalogue of Microorganisms (GCM) 10K type strain sequencing project: providing services to taxonomists for standard genome sequencing and annotation.</title>
        <authorList>
            <consortium name="The Broad Institute Genomics Platform"/>
            <consortium name="The Broad Institute Genome Sequencing Center for Infectious Disease"/>
            <person name="Wu L."/>
            <person name="Ma J."/>
        </authorList>
    </citation>
    <scope>NUCLEOTIDE SEQUENCE [LARGE SCALE GENOMIC DNA]</scope>
    <source>
        <strain evidence="3">CCM 7480</strain>
    </source>
</reference>
<evidence type="ECO:0000313" key="2">
    <source>
        <dbReference type="EMBL" id="MFC3459511.1"/>
    </source>
</evidence>
<dbReference type="Proteomes" id="UP001595665">
    <property type="component" value="Unassembled WGS sequence"/>
</dbReference>
<dbReference type="InterPro" id="IPR002725">
    <property type="entry name" value="YgjP-like_metallopeptidase"/>
</dbReference>
<dbReference type="RefSeq" id="WP_379736110.1">
    <property type="nucleotide sequence ID" value="NZ_JBHRVV010000001.1"/>
</dbReference>
<proteinExistence type="predicted"/>
<dbReference type="EMBL" id="JBHRVV010000001">
    <property type="protein sequence ID" value="MFC3459511.1"/>
    <property type="molecule type" value="Genomic_DNA"/>
</dbReference>
<dbReference type="PANTHER" id="PTHR30399">
    <property type="entry name" value="UNCHARACTERIZED PROTEIN YGJP"/>
    <property type="match status" value="1"/>
</dbReference>
<comment type="caution">
    <text evidence="2">The sequence shown here is derived from an EMBL/GenBank/DDBJ whole genome shotgun (WGS) entry which is preliminary data.</text>
</comment>
<dbReference type="EC" id="3.4.24.-" evidence="2"/>
<sequence>MKSSLYPAQELKRRTLWWATKLRVNPKMIRVQDMCRKWGSCSSTGTVTLASDLAEQDERFQDFVIVHELLHLRLSTHGRVFKALMSAHIPGWQAMERSRMRKQTVRALQEKTA</sequence>
<feature type="domain" description="YgjP-like metallopeptidase" evidence="1">
    <location>
        <begin position="9"/>
        <end position="97"/>
    </location>
</feature>